<dbReference type="AlphaFoldDB" id="A0A4Q7ZLC4"/>
<dbReference type="Gene3D" id="1.10.640.10">
    <property type="entry name" value="Haem peroxidase domain superfamily, animal type"/>
    <property type="match status" value="1"/>
</dbReference>
<dbReference type="Proteomes" id="UP000292564">
    <property type="component" value="Unassembled WGS sequence"/>
</dbReference>
<dbReference type="PRINTS" id="PR00457">
    <property type="entry name" value="ANPEROXIDASE"/>
</dbReference>
<keyword evidence="3" id="KW-0325">Glycoprotein</keyword>
<evidence type="ECO:0000256" key="3">
    <source>
        <dbReference type="ARBA" id="ARBA00023180"/>
    </source>
</evidence>
<evidence type="ECO:0000256" key="2">
    <source>
        <dbReference type="ARBA" id="ARBA00022525"/>
    </source>
</evidence>
<dbReference type="OrthoDB" id="105077at2"/>
<dbReference type="EMBL" id="SHKY01000001">
    <property type="protein sequence ID" value="RZU51391.1"/>
    <property type="molecule type" value="Genomic_DNA"/>
</dbReference>
<evidence type="ECO:0000313" key="4">
    <source>
        <dbReference type="EMBL" id="RZU51391.1"/>
    </source>
</evidence>
<comment type="caution">
    <text evidence="4">The sequence shown here is derived from an EMBL/GenBank/DDBJ whole genome shotgun (WGS) entry which is preliminary data.</text>
</comment>
<dbReference type="PANTHER" id="PTHR11475:SF4">
    <property type="entry name" value="CHORION PEROXIDASE"/>
    <property type="match status" value="1"/>
</dbReference>
<protein>
    <submittedName>
        <fullName evidence="4">Heme peroxidase</fullName>
    </submittedName>
</protein>
<dbReference type="GO" id="GO:0005576">
    <property type="term" value="C:extracellular region"/>
    <property type="evidence" value="ECO:0007669"/>
    <property type="project" value="UniProtKB-SubCell"/>
</dbReference>
<dbReference type="PANTHER" id="PTHR11475">
    <property type="entry name" value="OXIDASE/PEROXIDASE"/>
    <property type="match status" value="1"/>
</dbReference>
<comment type="subcellular location">
    <subcellularLocation>
        <location evidence="1">Secreted</location>
    </subcellularLocation>
</comment>
<proteinExistence type="predicted"/>
<keyword evidence="4" id="KW-0575">Peroxidase</keyword>
<dbReference type="InterPro" id="IPR037120">
    <property type="entry name" value="Haem_peroxidase_sf_animal"/>
</dbReference>
<organism evidence="4 5">
    <name type="scientific">Krasilnikovia cinnamomea</name>
    <dbReference type="NCBI Taxonomy" id="349313"/>
    <lineage>
        <taxon>Bacteria</taxon>
        <taxon>Bacillati</taxon>
        <taxon>Actinomycetota</taxon>
        <taxon>Actinomycetes</taxon>
        <taxon>Micromonosporales</taxon>
        <taxon>Micromonosporaceae</taxon>
        <taxon>Krasilnikovia</taxon>
    </lineage>
</organism>
<keyword evidence="4" id="KW-0560">Oxidoreductase</keyword>
<dbReference type="SUPFAM" id="SSF48113">
    <property type="entry name" value="Heme-dependent peroxidases"/>
    <property type="match status" value="1"/>
</dbReference>
<gene>
    <name evidence="4" type="ORF">EV385_3218</name>
</gene>
<dbReference type="GO" id="GO:0004601">
    <property type="term" value="F:peroxidase activity"/>
    <property type="evidence" value="ECO:0007669"/>
    <property type="project" value="UniProtKB-KW"/>
</dbReference>
<dbReference type="InterPro" id="IPR010255">
    <property type="entry name" value="Haem_peroxidase_sf"/>
</dbReference>
<dbReference type="GO" id="GO:0006979">
    <property type="term" value="P:response to oxidative stress"/>
    <property type="evidence" value="ECO:0007669"/>
    <property type="project" value="InterPro"/>
</dbReference>
<sequence length="460" mass="50128">MTATASERRTVRDHCLAPGRLVDAPSAGARYGRLFPGLDPLAADPDALYAAGTPGGICDASHFPTRGMLSGHSADDANEAAGWPFFGQFVAHDITADRSPVGVRADVVALRNARSPRLNLEMVHAEGPVGTPFLYDAQDTAKLLTSADGFDLPRNWQGTALIGDPRNDVHTFVAHLHLAFLHAHNRLVDRLREDGVGEDDLFDEARRSLTWHYQWIVVHDFLPRLVGPELVREILDDGARYFSPGVGEAYIPLEFADAAYRYGHGQIRHRYRMQPDGTFYPLFPDLFGHGPIPPEHRLDWAQVFDLPGEPPAQRAKRLDGGLPASLIALPREVTGDVPVDAYRSLAVRDLLRGQATALPAGEAVAELLGEKPLSREEAGPEWGGATPLWLYVLKEAQHRARGDRLGPVGGRIVAEVLIGLLRADADAYLTVDPDWRPTLPSAGPDFTLVDLLMLGRAPGA</sequence>
<dbReference type="GO" id="GO:0020037">
    <property type="term" value="F:heme binding"/>
    <property type="evidence" value="ECO:0007669"/>
    <property type="project" value="InterPro"/>
</dbReference>
<dbReference type="InterPro" id="IPR019791">
    <property type="entry name" value="Haem_peroxidase_animal"/>
</dbReference>
<dbReference type="RefSeq" id="WP_130510158.1">
    <property type="nucleotide sequence ID" value="NZ_SHKY01000001.1"/>
</dbReference>
<accession>A0A4Q7ZLC4</accession>
<dbReference type="PROSITE" id="PS50292">
    <property type="entry name" value="PEROXIDASE_3"/>
    <property type="match status" value="1"/>
</dbReference>
<dbReference type="Pfam" id="PF03098">
    <property type="entry name" value="An_peroxidase"/>
    <property type="match status" value="1"/>
</dbReference>
<evidence type="ECO:0000256" key="1">
    <source>
        <dbReference type="ARBA" id="ARBA00004613"/>
    </source>
</evidence>
<keyword evidence="5" id="KW-1185">Reference proteome</keyword>
<keyword evidence="2" id="KW-0964">Secreted</keyword>
<evidence type="ECO:0000313" key="5">
    <source>
        <dbReference type="Proteomes" id="UP000292564"/>
    </source>
</evidence>
<name>A0A4Q7ZLC4_9ACTN</name>
<reference evidence="4 5" key="1">
    <citation type="submission" date="2019-02" db="EMBL/GenBank/DDBJ databases">
        <title>Sequencing the genomes of 1000 actinobacteria strains.</title>
        <authorList>
            <person name="Klenk H.-P."/>
        </authorList>
    </citation>
    <scope>NUCLEOTIDE SEQUENCE [LARGE SCALE GENOMIC DNA]</scope>
    <source>
        <strain evidence="4 5">DSM 45162</strain>
    </source>
</reference>